<dbReference type="EMBL" id="MQMG01000063">
    <property type="protein sequence ID" value="OKO88963.1"/>
    <property type="molecule type" value="Genomic_DNA"/>
</dbReference>
<organism evidence="1 2">
    <name type="scientific">Geobacillus proteiniphilus</name>
    <dbReference type="NCBI Taxonomy" id="860353"/>
    <lineage>
        <taxon>Bacteria</taxon>
        <taxon>Bacillati</taxon>
        <taxon>Bacillota</taxon>
        <taxon>Bacilli</taxon>
        <taxon>Bacillales</taxon>
        <taxon>Anoxybacillaceae</taxon>
        <taxon>Geobacillus</taxon>
    </lineage>
</organism>
<evidence type="ECO:0000313" key="1">
    <source>
        <dbReference type="EMBL" id="OKO88963.1"/>
    </source>
</evidence>
<sequence length="50" mass="5603">MGVYELKISDPSHDVLIYSLDVLLHGEDLVGIRQLSNPLFQALDDMGYIV</sequence>
<reference evidence="2" key="2">
    <citation type="submission" date="2017-01" db="EMBL/GenBank/DDBJ databases">
        <title>Genome sequencing and annotation of Geobacillus sp. 1017, a Hydrocarbon-Oxidizing Thermophilic Bacterium Isolated from a Heavy Oil Reservoir (China).</title>
        <authorList>
            <person name="Kadnikov V.V."/>
            <person name="Mardanov A.V."/>
            <person name="Poltaraus A.B."/>
            <person name="Sokolova D.S."/>
            <person name="Semenova E.M."/>
            <person name="Ravin N.V."/>
            <person name="Tourova T.P."/>
            <person name="Nazina T.N."/>
        </authorList>
    </citation>
    <scope>NUCLEOTIDE SEQUENCE [LARGE SCALE GENOMIC DNA]</scope>
    <source>
        <strain evidence="2">1017</strain>
    </source>
</reference>
<proteinExistence type="predicted"/>
<protein>
    <submittedName>
        <fullName evidence="1">Uncharacterized protein</fullName>
    </submittedName>
</protein>
<evidence type="ECO:0000313" key="2">
    <source>
        <dbReference type="Proteomes" id="UP000186030"/>
    </source>
</evidence>
<reference evidence="1 2" key="1">
    <citation type="submission" date="2016-11" db="EMBL/GenBank/DDBJ databases">
        <authorList>
            <person name="Kadnikov V."/>
            <person name="Nazina T."/>
        </authorList>
    </citation>
    <scope>NUCLEOTIDE SEQUENCE [LARGE SCALE GENOMIC DNA]</scope>
    <source>
        <strain evidence="1 2">1017</strain>
    </source>
</reference>
<dbReference type="Proteomes" id="UP000186030">
    <property type="component" value="Unassembled WGS sequence"/>
</dbReference>
<accession>A0A1Q5SLZ3</accession>
<gene>
    <name evidence="1" type="ORF">BRO54_3468</name>
</gene>
<name>A0A1Q5SLZ3_9BACL</name>
<comment type="caution">
    <text evidence="1">The sequence shown here is derived from an EMBL/GenBank/DDBJ whole genome shotgun (WGS) entry which is preliminary data.</text>
</comment>
<dbReference type="AlphaFoldDB" id="A0A1Q5SLZ3"/>